<feature type="domain" description="Polymerase nucleotidyl transferase" evidence="10">
    <location>
        <begin position="28"/>
        <end position="107"/>
    </location>
</feature>
<evidence type="ECO:0000259" key="10">
    <source>
        <dbReference type="Pfam" id="PF01909"/>
    </source>
</evidence>
<name>A0ABX7B6Z3_9PROT</name>
<keyword evidence="7" id="KW-0067">ATP-binding</keyword>
<evidence type="ECO:0000256" key="9">
    <source>
        <dbReference type="ARBA" id="ARBA00038276"/>
    </source>
</evidence>
<dbReference type="Proteomes" id="UP000595197">
    <property type="component" value="Chromosome"/>
</dbReference>
<evidence type="ECO:0000256" key="8">
    <source>
        <dbReference type="ARBA" id="ARBA00022842"/>
    </source>
</evidence>
<keyword evidence="5" id="KW-0479">Metal-binding</keyword>
<comment type="cofactor">
    <cofactor evidence="1">
        <name>Mg(2+)</name>
        <dbReference type="ChEBI" id="CHEBI:18420"/>
    </cofactor>
</comment>
<dbReference type="PANTHER" id="PTHR33571">
    <property type="entry name" value="SSL8005 PROTEIN"/>
    <property type="match status" value="1"/>
</dbReference>
<dbReference type="Gene3D" id="3.30.460.10">
    <property type="entry name" value="Beta Polymerase, domain 2"/>
    <property type="match status" value="1"/>
</dbReference>
<reference evidence="11" key="1">
    <citation type="submission" date="2021-02" db="EMBL/GenBank/DDBJ databases">
        <title>Skermanella TT6 skin isolate.</title>
        <authorList>
            <person name="Lee K."/>
            <person name="Ganzorig M."/>
        </authorList>
    </citation>
    <scope>NUCLEOTIDE SEQUENCE</scope>
    <source>
        <strain evidence="11">TT6</strain>
    </source>
</reference>
<evidence type="ECO:0000313" key="11">
    <source>
        <dbReference type="EMBL" id="QQP90149.1"/>
    </source>
</evidence>
<gene>
    <name evidence="11" type="ORF">IGS68_02445</name>
</gene>
<evidence type="ECO:0000256" key="7">
    <source>
        <dbReference type="ARBA" id="ARBA00022840"/>
    </source>
</evidence>
<evidence type="ECO:0000256" key="1">
    <source>
        <dbReference type="ARBA" id="ARBA00001946"/>
    </source>
</evidence>
<evidence type="ECO:0000313" key="12">
    <source>
        <dbReference type="Proteomes" id="UP000595197"/>
    </source>
</evidence>
<organism evidence="11 12">
    <name type="scientific">Skermanella cutis</name>
    <dbReference type="NCBI Taxonomy" id="2775420"/>
    <lineage>
        <taxon>Bacteria</taxon>
        <taxon>Pseudomonadati</taxon>
        <taxon>Pseudomonadota</taxon>
        <taxon>Alphaproteobacteria</taxon>
        <taxon>Rhodospirillales</taxon>
        <taxon>Azospirillaceae</taxon>
        <taxon>Skermanella</taxon>
    </lineage>
</organism>
<dbReference type="InterPro" id="IPR043519">
    <property type="entry name" value="NT_sf"/>
</dbReference>
<dbReference type="InterPro" id="IPR052038">
    <property type="entry name" value="Type-VII_TA_antitoxin"/>
</dbReference>
<dbReference type="EMBL" id="CP067420">
    <property type="protein sequence ID" value="QQP90149.1"/>
    <property type="molecule type" value="Genomic_DNA"/>
</dbReference>
<dbReference type="InterPro" id="IPR002934">
    <property type="entry name" value="Polymerase_NTP_transf_dom"/>
</dbReference>
<evidence type="ECO:0000256" key="3">
    <source>
        <dbReference type="ARBA" id="ARBA00022679"/>
    </source>
</evidence>
<dbReference type="CDD" id="cd05403">
    <property type="entry name" value="NT_KNTase_like"/>
    <property type="match status" value="1"/>
</dbReference>
<dbReference type="SUPFAM" id="SSF81301">
    <property type="entry name" value="Nucleotidyltransferase"/>
    <property type="match status" value="1"/>
</dbReference>
<evidence type="ECO:0000256" key="2">
    <source>
        <dbReference type="ARBA" id="ARBA00022649"/>
    </source>
</evidence>
<keyword evidence="6" id="KW-0547">Nucleotide-binding</keyword>
<evidence type="ECO:0000256" key="5">
    <source>
        <dbReference type="ARBA" id="ARBA00022723"/>
    </source>
</evidence>
<keyword evidence="8" id="KW-0460">Magnesium</keyword>
<comment type="similarity">
    <text evidence="9">Belongs to the MntA antitoxin family.</text>
</comment>
<keyword evidence="4" id="KW-0548">Nucleotidyltransferase</keyword>
<sequence length="119" mass="12886">MGYRSPGGLLRERGGDAVPGRLFSDRAALEALCRRFHVRRLSLFGSTLKGTARPDSDIDLLVEFAPGREPGYLALGELQARLSALADGRPVDLRTPEELSHHFRNAVVQAAEVQYAAGG</sequence>
<keyword evidence="2" id="KW-1277">Toxin-antitoxin system</keyword>
<proteinExistence type="inferred from homology"/>
<accession>A0ABX7B6Z3</accession>
<keyword evidence="12" id="KW-1185">Reference proteome</keyword>
<evidence type="ECO:0000256" key="4">
    <source>
        <dbReference type="ARBA" id="ARBA00022695"/>
    </source>
</evidence>
<protein>
    <submittedName>
        <fullName evidence="11">Nucleotidyltransferase family protein</fullName>
    </submittedName>
</protein>
<dbReference type="Pfam" id="PF01909">
    <property type="entry name" value="NTP_transf_2"/>
    <property type="match status" value="1"/>
</dbReference>
<dbReference type="PANTHER" id="PTHR33571:SF12">
    <property type="entry name" value="BSL3053 PROTEIN"/>
    <property type="match status" value="1"/>
</dbReference>
<evidence type="ECO:0000256" key="6">
    <source>
        <dbReference type="ARBA" id="ARBA00022741"/>
    </source>
</evidence>
<keyword evidence="3" id="KW-0808">Transferase</keyword>